<dbReference type="EMBL" id="NARP01000033">
    <property type="protein sequence ID" value="OTP98333.1"/>
    <property type="molecule type" value="Genomic_DNA"/>
</dbReference>
<dbReference type="EMBL" id="NART01000042">
    <property type="protein sequence ID" value="OTQ09414.1"/>
    <property type="molecule type" value="Genomic_DNA"/>
</dbReference>
<protein>
    <submittedName>
        <fullName evidence="1">Uncharacterized protein</fullName>
    </submittedName>
</protein>
<keyword evidence="3" id="KW-1185">Reference proteome</keyword>
<evidence type="ECO:0000313" key="1">
    <source>
        <dbReference type="EMBL" id="OTP98333.1"/>
    </source>
</evidence>
<dbReference type="Proteomes" id="UP000194800">
    <property type="component" value="Unassembled WGS sequence"/>
</dbReference>
<dbReference type="AlphaFoldDB" id="A0A242NF16"/>
<sequence>MPKFVDCQITYKVELETKNLQGESKKVREKLNNSDSKASKGLDQLETSAKIRATLSTNLIAM</sequence>
<reference evidence="3 4" key="1">
    <citation type="submission" date="2017-03" db="EMBL/GenBank/DDBJ databases">
        <title>Comparative genomics of honeybee gut symbionts reveal geographically distinct and subgroup specific antibiotic resistance.</title>
        <authorList>
            <person name="Ludvigsen J."/>
            <person name="Porcellato D."/>
            <person name="Labee-Lund T.M."/>
            <person name="Amdam G.V."/>
            <person name="Rudi K."/>
        </authorList>
    </citation>
    <scope>NUCLEOTIDE SEQUENCE [LARGE SCALE GENOMIC DNA]</scope>
    <source>
        <strain evidence="1 4">A-7-12</strain>
        <strain evidence="2 3">A-9-12</strain>
    </source>
</reference>
<name>A0A242NF16_9GAMM</name>
<comment type="caution">
    <text evidence="1">The sequence shown here is derived from an EMBL/GenBank/DDBJ whole genome shotgun (WGS) entry which is preliminary data.</text>
</comment>
<evidence type="ECO:0000313" key="4">
    <source>
        <dbReference type="Proteomes" id="UP000194977"/>
    </source>
</evidence>
<gene>
    <name evidence="2" type="ORF">B6C91_09190</name>
    <name evidence="1" type="ORF">B6D08_11360</name>
</gene>
<proteinExistence type="predicted"/>
<evidence type="ECO:0000313" key="3">
    <source>
        <dbReference type="Proteomes" id="UP000194800"/>
    </source>
</evidence>
<organism evidence="1 4">
    <name type="scientific">Gilliamella apicola</name>
    <dbReference type="NCBI Taxonomy" id="1196095"/>
    <lineage>
        <taxon>Bacteria</taxon>
        <taxon>Pseudomonadati</taxon>
        <taxon>Pseudomonadota</taxon>
        <taxon>Gammaproteobacteria</taxon>
        <taxon>Orbales</taxon>
        <taxon>Orbaceae</taxon>
        <taxon>Gilliamella</taxon>
    </lineage>
</organism>
<dbReference type="Proteomes" id="UP000194977">
    <property type="component" value="Unassembled WGS sequence"/>
</dbReference>
<accession>A0A242NF16</accession>
<evidence type="ECO:0000313" key="2">
    <source>
        <dbReference type="EMBL" id="OTQ09414.1"/>
    </source>
</evidence>